<dbReference type="OrthoDB" id="2918363at2759"/>
<reference evidence="2 3" key="1">
    <citation type="journal article" date="2019" name="Nat. Ecol. Evol.">
        <title>Megaphylogeny resolves global patterns of mushroom evolution.</title>
        <authorList>
            <person name="Varga T."/>
            <person name="Krizsan K."/>
            <person name="Foldi C."/>
            <person name="Dima B."/>
            <person name="Sanchez-Garcia M."/>
            <person name="Sanchez-Ramirez S."/>
            <person name="Szollosi G.J."/>
            <person name="Szarkandi J.G."/>
            <person name="Papp V."/>
            <person name="Albert L."/>
            <person name="Andreopoulos W."/>
            <person name="Angelini C."/>
            <person name="Antonin V."/>
            <person name="Barry K.W."/>
            <person name="Bougher N.L."/>
            <person name="Buchanan P."/>
            <person name="Buyck B."/>
            <person name="Bense V."/>
            <person name="Catcheside P."/>
            <person name="Chovatia M."/>
            <person name="Cooper J."/>
            <person name="Damon W."/>
            <person name="Desjardin D."/>
            <person name="Finy P."/>
            <person name="Geml J."/>
            <person name="Haridas S."/>
            <person name="Hughes K."/>
            <person name="Justo A."/>
            <person name="Karasinski D."/>
            <person name="Kautmanova I."/>
            <person name="Kiss B."/>
            <person name="Kocsube S."/>
            <person name="Kotiranta H."/>
            <person name="LaButti K.M."/>
            <person name="Lechner B.E."/>
            <person name="Liimatainen K."/>
            <person name="Lipzen A."/>
            <person name="Lukacs Z."/>
            <person name="Mihaltcheva S."/>
            <person name="Morgado L.N."/>
            <person name="Niskanen T."/>
            <person name="Noordeloos M.E."/>
            <person name="Ohm R.A."/>
            <person name="Ortiz-Santana B."/>
            <person name="Ovrebo C."/>
            <person name="Racz N."/>
            <person name="Riley R."/>
            <person name="Savchenko A."/>
            <person name="Shiryaev A."/>
            <person name="Soop K."/>
            <person name="Spirin V."/>
            <person name="Szebenyi C."/>
            <person name="Tomsovsky M."/>
            <person name="Tulloss R.E."/>
            <person name="Uehling J."/>
            <person name="Grigoriev I.V."/>
            <person name="Vagvolgyi C."/>
            <person name="Papp T."/>
            <person name="Martin F.M."/>
            <person name="Miettinen O."/>
            <person name="Hibbett D.S."/>
            <person name="Nagy L.G."/>
        </authorList>
    </citation>
    <scope>NUCLEOTIDE SEQUENCE [LARGE SCALE GENOMIC DNA]</scope>
    <source>
        <strain evidence="2 3">CBS 309.79</strain>
    </source>
</reference>
<evidence type="ECO:0000313" key="2">
    <source>
        <dbReference type="EMBL" id="TFL03162.1"/>
    </source>
</evidence>
<gene>
    <name evidence="2" type="ORF">BDV98DRAFT_655292</name>
</gene>
<dbReference type="SUPFAM" id="SSF81383">
    <property type="entry name" value="F-box domain"/>
    <property type="match status" value="1"/>
</dbReference>
<dbReference type="EMBL" id="ML178821">
    <property type="protein sequence ID" value="TFL03162.1"/>
    <property type="molecule type" value="Genomic_DNA"/>
</dbReference>
<dbReference type="InterPro" id="IPR032675">
    <property type="entry name" value="LRR_dom_sf"/>
</dbReference>
<accession>A0A5C3QMY0</accession>
<protein>
    <recommendedName>
        <fullName evidence="1">F-box domain-containing protein</fullName>
    </recommendedName>
</protein>
<dbReference type="AlphaFoldDB" id="A0A5C3QMY0"/>
<organism evidence="2 3">
    <name type="scientific">Pterulicium gracile</name>
    <dbReference type="NCBI Taxonomy" id="1884261"/>
    <lineage>
        <taxon>Eukaryota</taxon>
        <taxon>Fungi</taxon>
        <taxon>Dikarya</taxon>
        <taxon>Basidiomycota</taxon>
        <taxon>Agaricomycotina</taxon>
        <taxon>Agaricomycetes</taxon>
        <taxon>Agaricomycetidae</taxon>
        <taxon>Agaricales</taxon>
        <taxon>Pleurotineae</taxon>
        <taxon>Pterulaceae</taxon>
        <taxon>Pterulicium</taxon>
    </lineage>
</organism>
<feature type="domain" description="F-box" evidence="1">
    <location>
        <begin position="66"/>
        <end position="112"/>
    </location>
</feature>
<dbReference type="PROSITE" id="PS50181">
    <property type="entry name" value="FBOX"/>
    <property type="match status" value="1"/>
</dbReference>
<dbReference type="Proteomes" id="UP000305067">
    <property type="component" value="Unassembled WGS sequence"/>
</dbReference>
<evidence type="ECO:0000313" key="3">
    <source>
        <dbReference type="Proteomes" id="UP000305067"/>
    </source>
</evidence>
<evidence type="ECO:0000259" key="1">
    <source>
        <dbReference type="PROSITE" id="PS50181"/>
    </source>
</evidence>
<dbReference type="InterPro" id="IPR036047">
    <property type="entry name" value="F-box-like_dom_sf"/>
</dbReference>
<dbReference type="PANTHER" id="PTHR16134:SF119">
    <property type="entry name" value="AT02038P-RELATED"/>
    <property type="match status" value="1"/>
</dbReference>
<keyword evidence="3" id="KW-1185">Reference proteome</keyword>
<dbReference type="CDD" id="cd09917">
    <property type="entry name" value="F-box_SF"/>
    <property type="match status" value="1"/>
</dbReference>
<dbReference type="Pfam" id="PF12937">
    <property type="entry name" value="F-box-like"/>
    <property type="match status" value="1"/>
</dbReference>
<sequence>MRPIPGRHTPKSITHQTSTTQLSFQPLGMWSGRARRRWRNCDEAIRRLEYHRKQIQTIVDKHLSYLSPTTRLPDEVLLHIFQHLESQLWTLSSVCKRWRGIVVSAPELWTDIRFKDLTIKAAQEAHCPRVNLKLDRSGNRLSTMGLDASGLGASGDNLKSICFLRSAWDTWGTTGLFQNTHMLRELSVDKPRLQAGPGPAHVGGRGSLETLQIKRASIAASRFLDVFRRSPNLLKLVIQDVSTDLDVAASTIEAVHLNALQVLELAWTDEGFGEGIASPSITWPPMNDDGDEDWSLLIIMLWSLPGLQQLGIGAPPGGRSLSITANPMLSALEDRDSLNEDPTNVFCPRLTELQLHRLLVNPRTLQDMIKSRSRSDAPPNPSEIAGSRWWEMLALRRLHLVDMPEEGFKRALESGPFEWLQEAHNSGLVELSTCRGHWYDTEGPSCRGCKIRGENPLSRNDQAWTRRSWS</sequence>
<dbReference type="SUPFAM" id="SSF52047">
    <property type="entry name" value="RNI-like"/>
    <property type="match status" value="1"/>
</dbReference>
<dbReference type="PANTHER" id="PTHR16134">
    <property type="entry name" value="F-BOX/TPR REPEAT PROTEIN POF3"/>
    <property type="match status" value="1"/>
</dbReference>
<name>A0A5C3QMY0_9AGAR</name>
<dbReference type="Gene3D" id="3.80.10.10">
    <property type="entry name" value="Ribonuclease Inhibitor"/>
    <property type="match status" value="1"/>
</dbReference>
<proteinExistence type="predicted"/>
<dbReference type="InterPro" id="IPR001810">
    <property type="entry name" value="F-box_dom"/>
</dbReference>